<dbReference type="GO" id="GO:0004784">
    <property type="term" value="F:superoxide dismutase activity"/>
    <property type="evidence" value="ECO:0007669"/>
    <property type="project" value="UniProtKB-EC"/>
</dbReference>
<protein>
    <recommendedName>
        <fullName evidence="3 8">Superoxide dismutase</fullName>
        <ecNumber evidence="3 8">1.15.1.1</ecNumber>
    </recommendedName>
</protein>
<dbReference type="AlphaFoldDB" id="A0A061SAN1"/>
<evidence type="ECO:0000259" key="10">
    <source>
        <dbReference type="Pfam" id="PF02777"/>
    </source>
</evidence>
<evidence type="ECO:0000256" key="2">
    <source>
        <dbReference type="ARBA" id="ARBA00008714"/>
    </source>
</evidence>
<dbReference type="InterPro" id="IPR036314">
    <property type="entry name" value="SOD_C_sf"/>
</dbReference>
<dbReference type="InterPro" id="IPR019832">
    <property type="entry name" value="Mn/Fe_SOD_C"/>
</dbReference>
<evidence type="ECO:0000256" key="3">
    <source>
        <dbReference type="ARBA" id="ARBA00012682"/>
    </source>
</evidence>
<dbReference type="FunFam" id="1.10.287.990:FF:000002">
    <property type="entry name" value="Superoxide dismutase"/>
    <property type="match status" value="1"/>
</dbReference>
<proteinExistence type="inferred from homology"/>
<dbReference type="InterPro" id="IPR001189">
    <property type="entry name" value="Mn/Fe_SOD"/>
</dbReference>
<dbReference type="PANTHER" id="PTHR42769:SF3">
    <property type="entry name" value="SUPEROXIDE DISMUTASE [FE] 2, CHLOROPLASTIC"/>
    <property type="match status" value="1"/>
</dbReference>
<evidence type="ECO:0000256" key="1">
    <source>
        <dbReference type="ARBA" id="ARBA00001962"/>
    </source>
</evidence>
<comment type="function">
    <text evidence="8">Destroys radicals which are normally produced within the cells and which are toxic to biological systems.</text>
</comment>
<dbReference type="SUPFAM" id="SSF46609">
    <property type="entry name" value="Fe,Mn superoxide dismutase (SOD), N-terminal domain"/>
    <property type="match status" value="1"/>
</dbReference>
<reference evidence="11" key="1">
    <citation type="submission" date="2014-05" db="EMBL/GenBank/DDBJ databases">
        <title>The transcriptome of the halophilic microalga Tetraselmis sp. GSL018 isolated from the Great Salt Lake, Utah.</title>
        <authorList>
            <person name="Jinkerson R.E."/>
            <person name="D'Adamo S."/>
            <person name="Posewitz M.C."/>
        </authorList>
    </citation>
    <scope>NUCLEOTIDE SEQUENCE</scope>
    <source>
        <strain evidence="11">GSL018</strain>
    </source>
</reference>
<feature type="binding site" evidence="7">
    <location>
        <position position="114"/>
    </location>
    <ligand>
        <name>Mn(2+)</name>
        <dbReference type="ChEBI" id="CHEBI:29035"/>
    </ligand>
</feature>
<evidence type="ECO:0000256" key="8">
    <source>
        <dbReference type="RuleBase" id="RU000414"/>
    </source>
</evidence>
<accession>A0A061SAN1</accession>
<comment type="cofactor">
    <cofactor evidence="1">
        <name>Fe cation</name>
        <dbReference type="ChEBI" id="CHEBI:24875"/>
    </cofactor>
</comment>
<evidence type="ECO:0000313" key="11">
    <source>
        <dbReference type="EMBL" id="JAC79950.1"/>
    </source>
</evidence>
<evidence type="ECO:0000256" key="5">
    <source>
        <dbReference type="ARBA" id="ARBA00023002"/>
    </source>
</evidence>
<dbReference type="PIRSF" id="PIRSF000349">
    <property type="entry name" value="SODismutase"/>
    <property type="match status" value="1"/>
</dbReference>
<feature type="domain" description="Manganese/iron superoxide dismutase N-terminal" evidence="9">
    <location>
        <begin position="38"/>
        <end position="122"/>
    </location>
</feature>
<dbReference type="Gene3D" id="1.10.287.990">
    <property type="entry name" value="Fe,Mn superoxide dismutase (SOD) domain"/>
    <property type="match status" value="1"/>
</dbReference>
<feature type="binding site" evidence="7">
    <location>
        <position position="62"/>
    </location>
    <ligand>
        <name>Mn(2+)</name>
        <dbReference type="ChEBI" id="CHEBI:29035"/>
    </ligand>
</feature>
<dbReference type="InterPro" id="IPR036324">
    <property type="entry name" value="Mn/Fe_SOD_N_sf"/>
</dbReference>
<dbReference type="Gene3D" id="3.55.40.20">
    <property type="entry name" value="Iron/manganese superoxide dismutase, C-terminal domain"/>
    <property type="match status" value="1"/>
</dbReference>
<comment type="similarity">
    <text evidence="2 8">Belongs to the iron/manganese superoxide dismutase family.</text>
</comment>
<evidence type="ECO:0000256" key="4">
    <source>
        <dbReference type="ARBA" id="ARBA00022723"/>
    </source>
</evidence>
<dbReference type="PANTHER" id="PTHR42769">
    <property type="entry name" value="SUPEROXIDE DISMUTASE"/>
    <property type="match status" value="1"/>
</dbReference>
<dbReference type="PROSITE" id="PS00088">
    <property type="entry name" value="SOD_MN"/>
    <property type="match status" value="1"/>
</dbReference>
<dbReference type="InterPro" id="IPR019831">
    <property type="entry name" value="Mn/Fe_SOD_N"/>
</dbReference>
<evidence type="ECO:0000256" key="6">
    <source>
        <dbReference type="ARBA" id="ARBA00023004"/>
    </source>
</evidence>
<name>A0A061SAN1_9CHLO</name>
<dbReference type="GO" id="GO:0042644">
    <property type="term" value="C:chloroplast nucleoid"/>
    <property type="evidence" value="ECO:0007669"/>
    <property type="project" value="TreeGrafter"/>
</dbReference>
<dbReference type="Pfam" id="PF02777">
    <property type="entry name" value="Sod_Fe_C"/>
    <property type="match status" value="1"/>
</dbReference>
<keyword evidence="6" id="KW-0408">Iron</keyword>
<feature type="domain" description="Manganese/iron superoxide dismutase C-terminal" evidence="10">
    <location>
        <begin position="129"/>
        <end position="233"/>
    </location>
</feature>
<sequence>MACISSVSTISAGARAMGRRPVSNPAARRSSVTVRSAFTLAPPPFELDALEPHISKRTMEFHWGKHHQTYVNNLNAATEGKPEADMSLEDIMMKSWNNGAGGGLFNNAGQVWNHDFYWNSMKPNGGGEPSGKLMDMINASFGSFDDFKSKFIAAGAPGPAFGSGWVWLVEKDGKLEIQFTTNAENPVVLGTGNPLITYDVWEHAYYLDYQNARPSYVTTFVEKLVDWDAAAARLSA</sequence>
<gene>
    <name evidence="11" type="primary">SODA</name>
    <name evidence="11" type="ORF">TSPGSL018_11422</name>
</gene>
<dbReference type="GO" id="GO:0046872">
    <property type="term" value="F:metal ion binding"/>
    <property type="evidence" value="ECO:0007669"/>
    <property type="project" value="UniProtKB-KW"/>
</dbReference>
<dbReference type="EMBL" id="GBEZ01005343">
    <property type="protein sequence ID" value="JAC79950.1"/>
    <property type="molecule type" value="Transcribed_RNA"/>
</dbReference>
<dbReference type="SUPFAM" id="SSF54719">
    <property type="entry name" value="Fe,Mn superoxide dismutase (SOD), C-terminal domain"/>
    <property type="match status" value="1"/>
</dbReference>
<dbReference type="Pfam" id="PF00081">
    <property type="entry name" value="Sod_Fe_N"/>
    <property type="match status" value="1"/>
</dbReference>
<organism evidence="11">
    <name type="scientific">Tetraselmis sp. GSL018</name>
    <dbReference type="NCBI Taxonomy" id="582737"/>
    <lineage>
        <taxon>Eukaryota</taxon>
        <taxon>Viridiplantae</taxon>
        <taxon>Chlorophyta</taxon>
        <taxon>core chlorophytes</taxon>
        <taxon>Chlorodendrophyceae</taxon>
        <taxon>Chlorodendrales</taxon>
        <taxon>Chlorodendraceae</taxon>
        <taxon>Tetraselmis</taxon>
    </lineage>
</organism>
<dbReference type="EC" id="1.15.1.1" evidence="3 8"/>
<feature type="binding site" evidence="7">
    <location>
        <position position="203"/>
    </location>
    <ligand>
        <name>Mn(2+)</name>
        <dbReference type="ChEBI" id="CHEBI:29035"/>
    </ligand>
</feature>
<keyword evidence="4 7" id="KW-0479">Metal-binding</keyword>
<feature type="binding site" evidence="7">
    <location>
        <position position="199"/>
    </location>
    <ligand>
        <name>Mn(2+)</name>
        <dbReference type="ChEBI" id="CHEBI:29035"/>
    </ligand>
</feature>
<keyword evidence="5 8" id="KW-0560">Oxidoreductase</keyword>
<comment type="catalytic activity">
    <reaction evidence="8">
        <text>2 superoxide + 2 H(+) = H2O2 + O2</text>
        <dbReference type="Rhea" id="RHEA:20696"/>
        <dbReference type="ChEBI" id="CHEBI:15378"/>
        <dbReference type="ChEBI" id="CHEBI:15379"/>
        <dbReference type="ChEBI" id="CHEBI:16240"/>
        <dbReference type="ChEBI" id="CHEBI:18421"/>
        <dbReference type="EC" id="1.15.1.1"/>
    </reaction>
</comment>
<evidence type="ECO:0000256" key="7">
    <source>
        <dbReference type="PIRSR" id="PIRSR000349-1"/>
    </source>
</evidence>
<dbReference type="PRINTS" id="PR01703">
    <property type="entry name" value="MNSODISMTASE"/>
</dbReference>
<evidence type="ECO:0000259" key="9">
    <source>
        <dbReference type="Pfam" id="PF00081"/>
    </source>
</evidence>
<dbReference type="InterPro" id="IPR019833">
    <property type="entry name" value="Mn/Fe_SOD_BS"/>
</dbReference>